<dbReference type="Pfam" id="PF03476">
    <property type="entry name" value="MOSC_N"/>
    <property type="match status" value="1"/>
</dbReference>
<comment type="caution">
    <text evidence="2">The sequence shown here is derived from an EMBL/GenBank/DDBJ whole genome shotgun (WGS) entry which is preliminary data.</text>
</comment>
<dbReference type="Pfam" id="PF03473">
    <property type="entry name" value="MOSC"/>
    <property type="match status" value="1"/>
</dbReference>
<organism evidence="2 3">
    <name type="scientific">Mycolicibacterium flavescens</name>
    <name type="common">Mycobacterium flavescens</name>
    <dbReference type="NCBI Taxonomy" id="1776"/>
    <lineage>
        <taxon>Bacteria</taxon>
        <taxon>Bacillati</taxon>
        <taxon>Actinomycetota</taxon>
        <taxon>Actinomycetes</taxon>
        <taxon>Mycobacteriales</taxon>
        <taxon>Mycobacteriaceae</taxon>
        <taxon>Mycolicibacterium</taxon>
    </lineage>
</organism>
<gene>
    <name evidence="2" type="ORF">BHQ18_13815</name>
</gene>
<name>A0A1E3RI14_MYCFV</name>
<feature type="domain" description="MOSC" evidence="1">
    <location>
        <begin position="136"/>
        <end position="290"/>
    </location>
</feature>
<dbReference type="InterPro" id="IPR011037">
    <property type="entry name" value="Pyrv_Knase-like_insert_dom_sf"/>
</dbReference>
<evidence type="ECO:0000313" key="2">
    <source>
        <dbReference type="EMBL" id="ODQ89500.1"/>
    </source>
</evidence>
<dbReference type="STRING" id="1776.BHQ18_13815"/>
<protein>
    <recommendedName>
        <fullName evidence="1">MOSC domain-containing protein</fullName>
    </recommendedName>
</protein>
<dbReference type="Proteomes" id="UP000094053">
    <property type="component" value="Unassembled WGS sequence"/>
</dbReference>
<evidence type="ECO:0000259" key="1">
    <source>
        <dbReference type="PROSITE" id="PS51340"/>
    </source>
</evidence>
<dbReference type="InterPro" id="IPR005303">
    <property type="entry name" value="MOCOS_middle"/>
</dbReference>
<dbReference type="GO" id="GO:0030151">
    <property type="term" value="F:molybdenum ion binding"/>
    <property type="evidence" value="ECO:0007669"/>
    <property type="project" value="InterPro"/>
</dbReference>
<reference evidence="3" key="1">
    <citation type="submission" date="2016-09" db="EMBL/GenBank/DDBJ databases">
        <authorList>
            <person name="Greninger A.L."/>
            <person name="Jerome K.R."/>
            <person name="Mcnair B."/>
            <person name="Wallis C."/>
            <person name="Fang F."/>
        </authorList>
    </citation>
    <scope>NUCLEOTIDE SEQUENCE [LARGE SCALE GENOMIC DNA]</scope>
    <source>
        <strain evidence="3">M6</strain>
    </source>
</reference>
<dbReference type="Gene3D" id="2.40.33.20">
    <property type="entry name" value="PK beta-barrel domain-like"/>
    <property type="match status" value="1"/>
</dbReference>
<proteinExistence type="predicted"/>
<dbReference type="GO" id="GO:0030170">
    <property type="term" value="F:pyridoxal phosphate binding"/>
    <property type="evidence" value="ECO:0007669"/>
    <property type="project" value="InterPro"/>
</dbReference>
<dbReference type="SUPFAM" id="SSF50800">
    <property type="entry name" value="PK beta-barrel domain-like"/>
    <property type="match status" value="1"/>
</dbReference>
<dbReference type="InterPro" id="IPR005302">
    <property type="entry name" value="MoCF_Sase_C"/>
</dbReference>
<sequence>MTGARVDRLWHYPVKSMMGEEVPEVTMGLGGVVGDRAYGFLDVETGKVASAKRPKRYGALMQCRARYLSPPRPDAPAPPIEVAFPDGTVVRDDLPELARRVTALLGRDVSPLTSAPKGASAELAMPGIADADPGPLKALFREEGGEQVRDFNVGMAAPGTMFDIAALHVIAGSTLHGLAGRYPAGDWDPRRLRPNILIDDGGELREEDDWLGCHLHIGTEVVVHVFMPVPRCVMTTLPQPGLPKDLGVLKTIARFGRKQIGPLGQVACAGSYANVIRPGVVRAGDPVVLERVEPREDALATVIEKISANSGDQP</sequence>
<keyword evidence="3" id="KW-1185">Reference proteome</keyword>
<accession>A0A1E3RI14</accession>
<dbReference type="AlphaFoldDB" id="A0A1E3RI14"/>
<dbReference type="GO" id="GO:0003824">
    <property type="term" value="F:catalytic activity"/>
    <property type="evidence" value="ECO:0007669"/>
    <property type="project" value="InterPro"/>
</dbReference>
<dbReference type="EMBL" id="MIHA01000009">
    <property type="protein sequence ID" value="ODQ89500.1"/>
    <property type="molecule type" value="Genomic_DNA"/>
</dbReference>
<dbReference type="PROSITE" id="PS51340">
    <property type="entry name" value="MOSC"/>
    <property type="match status" value="1"/>
</dbReference>
<evidence type="ECO:0000313" key="3">
    <source>
        <dbReference type="Proteomes" id="UP000094053"/>
    </source>
</evidence>